<protein>
    <submittedName>
        <fullName evidence="1">Uncharacterized protein</fullName>
    </submittedName>
</protein>
<accession>A0AAW1L5J6</accession>
<reference evidence="1 2" key="1">
    <citation type="journal article" date="2024" name="BMC Genomics">
        <title>De novo assembly and annotation of Popillia japonica's genome with initial clues to its potential as an invasive pest.</title>
        <authorList>
            <person name="Cucini C."/>
            <person name="Boschi S."/>
            <person name="Funari R."/>
            <person name="Cardaioli E."/>
            <person name="Iannotti N."/>
            <person name="Marturano G."/>
            <person name="Paoli F."/>
            <person name="Bruttini M."/>
            <person name="Carapelli A."/>
            <person name="Frati F."/>
            <person name="Nardi F."/>
        </authorList>
    </citation>
    <scope>NUCLEOTIDE SEQUENCE [LARGE SCALE GENOMIC DNA]</scope>
    <source>
        <strain evidence="1">DMR45628</strain>
    </source>
</reference>
<dbReference type="EMBL" id="JASPKY010000153">
    <property type="protein sequence ID" value="KAK9730087.1"/>
    <property type="molecule type" value="Genomic_DNA"/>
</dbReference>
<keyword evidence="2" id="KW-1185">Reference proteome</keyword>
<sequence length="132" mass="15499">MKLTKIKQIQVKDADTEFTVVQRKRRRSQLQTTFGTAVSEEVKGITRYAHLHVFGFEPNTTEANITRYLSKKGINKIKIEQLKSRRPEEYASYKISVPLEMLEEAQKPSLWPTGVKMNRFLERIWLKSQQKT</sequence>
<dbReference type="AlphaFoldDB" id="A0AAW1L5J6"/>
<proteinExistence type="predicted"/>
<dbReference type="Proteomes" id="UP001458880">
    <property type="component" value="Unassembled WGS sequence"/>
</dbReference>
<name>A0AAW1L5J6_POPJA</name>
<comment type="caution">
    <text evidence="1">The sequence shown here is derived from an EMBL/GenBank/DDBJ whole genome shotgun (WGS) entry which is preliminary data.</text>
</comment>
<gene>
    <name evidence="1" type="ORF">QE152_g15496</name>
</gene>
<organism evidence="1 2">
    <name type="scientific">Popillia japonica</name>
    <name type="common">Japanese beetle</name>
    <dbReference type="NCBI Taxonomy" id="7064"/>
    <lineage>
        <taxon>Eukaryota</taxon>
        <taxon>Metazoa</taxon>
        <taxon>Ecdysozoa</taxon>
        <taxon>Arthropoda</taxon>
        <taxon>Hexapoda</taxon>
        <taxon>Insecta</taxon>
        <taxon>Pterygota</taxon>
        <taxon>Neoptera</taxon>
        <taxon>Endopterygota</taxon>
        <taxon>Coleoptera</taxon>
        <taxon>Polyphaga</taxon>
        <taxon>Scarabaeiformia</taxon>
        <taxon>Scarabaeidae</taxon>
        <taxon>Rutelinae</taxon>
        <taxon>Popillia</taxon>
    </lineage>
</organism>
<evidence type="ECO:0000313" key="1">
    <source>
        <dbReference type="EMBL" id="KAK9730087.1"/>
    </source>
</evidence>
<evidence type="ECO:0000313" key="2">
    <source>
        <dbReference type="Proteomes" id="UP001458880"/>
    </source>
</evidence>